<dbReference type="EMBL" id="CM029053">
    <property type="protein sequence ID" value="KAG2554566.1"/>
    <property type="molecule type" value="Genomic_DNA"/>
</dbReference>
<keyword evidence="4" id="KW-1185">Reference proteome</keyword>
<feature type="region of interest" description="Disordered" evidence="1">
    <location>
        <begin position="66"/>
        <end position="105"/>
    </location>
</feature>
<reference evidence="3 4" key="1">
    <citation type="submission" date="2020-05" db="EMBL/GenBank/DDBJ databases">
        <title>WGS assembly of Panicum virgatum.</title>
        <authorList>
            <person name="Lovell J.T."/>
            <person name="Jenkins J."/>
            <person name="Shu S."/>
            <person name="Juenger T.E."/>
            <person name="Schmutz J."/>
        </authorList>
    </citation>
    <scope>NUCLEOTIDE SEQUENCE [LARGE SCALE GENOMIC DNA]</scope>
    <source>
        <strain evidence="4">cv. AP13</strain>
    </source>
</reference>
<evidence type="ECO:0000313" key="4">
    <source>
        <dbReference type="Proteomes" id="UP000823388"/>
    </source>
</evidence>
<keyword evidence="2" id="KW-0732">Signal</keyword>
<dbReference type="Proteomes" id="UP000823388">
    <property type="component" value="Chromosome 9K"/>
</dbReference>
<evidence type="ECO:0000256" key="1">
    <source>
        <dbReference type="SAM" id="MobiDB-lite"/>
    </source>
</evidence>
<feature type="signal peptide" evidence="2">
    <location>
        <begin position="1"/>
        <end position="23"/>
    </location>
</feature>
<proteinExistence type="predicted"/>
<organism evidence="3 4">
    <name type="scientific">Panicum virgatum</name>
    <name type="common">Blackwell switchgrass</name>
    <dbReference type="NCBI Taxonomy" id="38727"/>
    <lineage>
        <taxon>Eukaryota</taxon>
        <taxon>Viridiplantae</taxon>
        <taxon>Streptophyta</taxon>
        <taxon>Embryophyta</taxon>
        <taxon>Tracheophyta</taxon>
        <taxon>Spermatophyta</taxon>
        <taxon>Magnoliopsida</taxon>
        <taxon>Liliopsida</taxon>
        <taxon>Poales</taxon>
        <taxon>Poaceae</taxon>
        <taxon>PACMAD clade</taxon>
        <taxon>Panicoideae</taxon>
        <taxon>Panicodae</taxon>
        <taxon>Paniceae</taxon>
        <taxon>Panicinae</taxon>
        <taxon>Panicum</taxon>
        <taxon>Panicum sect. Hiantes</taxon>
    </lineage>
</organism>
<feature type="chain" id="PRO_5035930644" evidence="2">
    <location>
        <begin position="24"/>
        <end position="105"/>
    </location>
</feature>
<dbReference type="AlphaFoldDB" id="A0A8T0P5H1"/>
<sequence length="105" mass="10359">MAAAVRVAVVAVLLMQCCGVIHAARPSLRDDAASAAVGVTVSSSAGEAAAGGAQHQVAAHQNQMKMSLPVPGQGNPSGWEDVNHHSASTTPVGPGIANNDSATPP</sequence>
<comment type="caution">
    <text evidence="3">The sequence shown here is derived from an EMBL/GenBank/DDBJ whole genome shotgun (WGS) entry which is preliminary data.</text>
</comment>
<evidence type="ECO:0000313" key="3">
    <source>
        <dbReference type="EMBL" id="KAG2554566.1"/>
    </source>
</evidence>
<protein>
    <submittedName>
        <fullName evidence="3">Uncharacterized protein</fullName>
    </submittedName>
</protein>
<evidence type="ECO:0000256" key="2">
    <source>
        <dbReference type="SAM" id="SignalP"/>
    </source>
</evidence>
<name>A0A8T0P5H1_PANVG</name>
<gene>
    <name evidence="3" type="ORF">PVAP13_9KG602301</name>
</gene>
<accession>A0A8T0P5H1</accession>